<comment type="caution">
    <text evidence="4">The sequence shown here is derived from an EMBL/GenBank/DDBJ whole genome shotgun (WGS) entry which is preliminary data.</text>
</comment>
<evidence type="ECO:0000256" key="1">
    <source>
        <dbReference type="SAM" id="MobiDB-lite"/>
    </source>
</evidence>
<name>A0A147FBC6_MICTE</name>
<reference evidence="4 5" key="1">
    <citation type="journal article" date="2016" name="Front. Microbiol.">
        <title>Genomic Resource of Rice Seed Associated Bacteria.</title>
        <authorList>
            <person name="Midha S."/>
            <person name="Bansal K."/>
            <person name="Sharma S."/>
            <person name="Kumar N."/>
            <person name="Patil P.P."/>
            <person name="Chaudhry V."/>
            <person name="Patil P.B."/>
        </authorList>
    </citation>
    <scope>NUCLEOTIDE SEQUENCE [LARGE SCALE GENOMIC DNA]</scope>
    <source>
        <strain evidence="4 5">RSA3</strain>
    </source>
</reference>
<feature type="transmembrane region" description="Helical" evidence="2">
    <location>
        <begin position="525"/>
        <end position="547"/>
    </location>
</feature>
<evidence type="ECO:0000259" key="3">
    <source>
        <dbReference type="PROSITE" id="PS50011"/>
    </source>
</evidence>
<dbReference type="PROSITE" id="PS50011">
    <property type="entry name" value="PROTEIN_KINASE_DOM"/>
    <property type="match status" value="1"/>
</dbReference>
<dbReference type="Proteomes" id="UP000072189">
    <property type="component" value="Unassembled WGS sequence"/>
</dbReference>
<dbReference type="GO" id="GO:0004672">
    <property type="term" value="F:protein kinase activity"/>
    <property type="evidence" value="ECO:0007669"/>
    <property type="project" value="InterPro"/>
</dbReference>
<feature type="transmembrane region" description="Helical" evidence="2">
    <location>
        <begin position="422"/>
        <end position="443"/>
    </location>
</feature>
<dbReference type="InterPro" id="IPR011009">
    <property type="entry name" value="Kinase-like_dom_sf"/>
</dbReference>
<dbReference type="RefSeq" id="WP_058613297.1">
    <property type="nucleotide sequence ID" value="NZ_LDRV01000018.1"/>
</dbReference>
<evidence type="ECO:0000256" key="2">
    <source>
        <dbReference type="SAM" id="Phobius"/>
    </source>
</evidence>
<dbReference type="SMART" id="SM00220">
    <property type="entry name" value="S_TKc"/>
    <property type="match status" value="1"/>
</dbReference>
<dbReference type="AlphaFoldDB" id="A0A147FBC6"/>
<feature type="region of interest" description="Disordered" evidence="1">
    <location>
        <begin position="347"/>
        <end position="370"/>
    </location>
</feature>
<organism evidence="4 5">
    <name type="scientific">Microbacterium testaceum</name>
    <name type="common">Aureobacterium testaceum</name>
    <name type="synonym">Brevibacterium testaceum</name>
    <dbReference type="NCBI Taxonomy" id="2033"/>
    <lineage>
        <taxon>Bacteria</taxon>
        <taxon>Bacillati</taxon>
        <taxon>Actinomycetota</taxon>
        <taxon>Actinomycetes</taxon>
        <taxon>Micrococcales</taxon>
        <taxon>Microbacteriaceae</taxon>
        <taxon>Microbacterium</taxon>
    </lineage>
</organism>
<evidence type="ECO:0000313" key="4">
    <source>
        <dbReference type="EMBL" id="KTS13745.1"/>
    </source>
</evidence>
<feature type="transmembrane region" description="Helical" evidence="2">
    <location>
        <begin position="455"/>
        <end position="476"/>
    </location>
</feature>
<protein>
    <recommendedName>
        <fullName evidence="3">Protein kinase domain-containing protein</fullName>
    </recommendedName>
</protein>
<dbReference type="EMBL" id="LDRV01000018">
    <property type="protein sequence ID" value="KTS13745.1"/>
    <property type="molecule type" value="Genomic_DNA"/>
</dbReference>
<accession>A0A147FBC6</accession>
<dbReference type="GO" id="GO:0005524">
    <property type="term" value="F:ATP binding"/>
    <property type="evidence" value="ECO:0007669"/>
    <property type="project" value="InterPro"/>
</dbReference>
<evidence type="ECO:0000313" key="5">
    <source>
        <dbReference type="Proteomes" id="UP000072189"/>
    </source>
</evidence>
<dbReference type="InterPro" id="IPR000719">
    <property type="entry name" value="Prot_kinase_dom"/>
</dbReference>
<feature type="domain" description="Protein kinase" evidence="3">
    <location>
        <begin position="30"/>
        <end position="333"/>
    </location>
</feature>
<keyword evidence="2" id="KW-1133">Transmembrane helix</keyword>
<gene>
    <name evidence="4" type="ORF">RSA3_03360</name>
</gene>
<dbReference type="PATRIC" id="fig|2033.7.peg.1107"/>
<dbReference type="Gene3D" id="1.10.510.10">
    <property type="entry name" value="Transferase(Phosphotransferase) domain 1"/>
    <property type="match status" value="1"/>
</dbReference>
<dbReference type="SUPFAM" id="SSF56112">
    <property type="entry name" value="Protein kinase-like (PK-like)"/>
    <property type="match status" value="1"/>
</dbReference>
<proteinExistence type="predicted"/>
<keyword evidence="2" id="KW-0472">Membrane</keyword>
<feature type="transmembrane region" description="Helical" evidence="2">
    <location>
        <begin position="496"/>
        <end position="518"/>
    </location>
</feature>
<keyword evidence="2" id="KW-0812">Transmembrane</keyword>
<sequence>MNENDVDSPDHVVTGAGKTFPFAGVTFALGAEIRREGAALAADVAQHVKLFEVQWTGTKPRGMPDVLVKYDNGTFEPGDASTAERESAVFRLIEKTRVERPDIPGFDRVVRCFGMYPAPDGSGHYFLLERHGQSTWSRMREKPDQRAALARGILRDGLTAVRALAEAGLASRDAHPANLLLGRDDVDGQGPLTLIDFGHAYATRNHAVATANTLAGWAWVQPAALNDKEDWGKHAGLADDAFSIAMSAFIVATGGKTAWFIETDGGRMLVNCQEHKHARNHWRLGDVDKLVTTLVDEGCDRSTAELVALILHANADLREANADAVRTEVSDWIARVGPTIIVPRTFHPTDDNPVRVENTPRLQPQDTPQEEVERAREWLAARNVNGIAEPKDFLPFAPWSPPSEPQGRVIVRRLAFAARRTGAALLTAGAFILGAIVLALKGLVNLLRAMFHSPWRTLAALALVAIVGFVVIYAWSQWWYRPFFVRPWTWETYSPWQLLIVWAATAIGLVGALLIVVLGRAHVGALFLQGLVLVVVMTLVGAGSSWLTAVNASTSGGTCADGLAVCLDEQLPAGWELQPQALADGAGLSQGAITYDLVSVREDCLTAQVSATQSVSPATAQREIPWADGSRTASEDAAGTAPLRFSPAGTTVWQRYSWSDESDERYDRARAYDLVGGRPFGGQDQSGVARAVLGLGLTQVRVTVRESACPADFATTADQLGQSLLAAVHPIDAAVADPRLIQQHTLNGPAAGVDPSDLSIPVSADLTPEWPWAEDAGAWQLAVNLRAGHDGSVLATALVGPAEGASSEAFPDRPGWTSDGGAPWRTYKSVVTHDGQKFGIFLIVPAEHADDEDVASAANRFMDGVTLFGIRPDGSA</sequence>